<evidence type="ECO:0000259" key="1">
    <source>
        <dbReference type="PROSITE" id="PS50878"/>
    </source>
</evidence>
<evidence type="ECO:0000313" key="3">
    <source>
        <dbReference type="Proteomes" id="UP000094378"/>
    </source>
</evidence>
<dbReference type="EMBL" id="CP017015">
    <property type="protein sequence ID" value="AOG60947.1"/>
    <property type="molecule type" value="Genomic_DNA"/>
</dbReference>
<dbReference type="Pfam" id="PF00078">
    <property type="entry name" value="RVT_1"/>
    <property type="match status" value="1"/>
</dbReference>
<dbReference type="SUPFAM" id="SSF56672">
    <property type="entry name" value="DNA/RNA polymerases"/>
    <property type="match status" value="1"/>
</dbReference>
<dbReference type="PROSITE" id="PS50878">
    <property type="entry name" value="RT_POL"/>
    <property type="match status" value="1"/>
</dbReference>
<sequence length="513" mass="62399">MRNKNNFNIKKILSDENFKKLEDNFYIKDNFYKKVYFSKKQLYFIVESFYMESYGLNKIIRSKLFNRIKAILIDFDLKNSIITKKLKNLSTSVSKFDQKTKKYKRFKKNIKKAIDYNLRKNFFKYEILEDLLFNCLKSIKNKNYSFYKYMKWSNNKREIFNQSFKDKIVSNYIFKIVSKNSLFNHRQSRNKIIYNLYSTLNNILIQKQMKLPIMKIDIKGYFNSIDWRAIDWQEIEKDLDKDIAWKKILKRKYDIKDTKILLHFIKGAFQKSNQKIGLPQGINFSSLFAEWYAIKKIDKLIKMKTYNMLGYFRYVDDILIIFNNLNNSELLMNKIRNLFKTLNLSLNTKKSTVFIYEPISEKKNKKNKQKNSETKFTFENLDKKSHDKTLKYLGYEFIFEDNNLKIKIDSSKFTKKLKYWKSYLNYYLNDIKSYEKCKVLIQKAFYKRVFYKDKIKYTTGFLNNYKFINNLNQIKHLQSFFVREILKIIINKNIKITKQTVIDDFDFISNFFS</sequence>
<gene>
    <name evidence="2" type="ORF">SHELI_v1c10000</name>
</gene>
<dbReference type="InterPro" id="IPR000477">
    <property type="entry name" value="RT_dom"/>
</dbReference>
<protein>
    <recommendedName>
        <fullName evidence="1">Reverse transcriptase domain-containing protein</fullName>
    </recommendedName>
</protein>
<dbReference type="Proteomes" id="UP000094378">
    <property type="component" value="Chromosome"/>
</dbReference>
<proteinExistence type="predicted"/>
<feature type="domain" description="Reverse transcriptase" evidence="1">
    <location>
        <begin position="130"/>
        <end position="397"/>
    </location>
</feature>
<reference evidence="2 3" key="1">
    <citation type="submission" date="2016-08" db="EMBL/GenBank/DDBJ databases">
        <title>Complete genome sequence of Spiroplasma helicoides TABS-2 (DSM 22551).</title>
        <authorList>
            <person name="Shen W.-Y."/>
            <person name="Lo W.-S."/>
            <person name="Lai Y.-C."/>
            <person name="Kuo C.-H."/>
        </authorList>
    </citation>
    <scope>NUCLEOTIDE SEQUENCE [LARGE SCALE GENOMIC DNA]</scope>
    <source>
        <strain evidence="2 3">TABS-2</strain>
    </source>
</reference>
<dbReference type="InterPro" id="IPR043502">
    <property type="entry name" value="DNA/RNA_pol_sf"/>
</dbReference>
<keyword evidence="3" id="KW-1185">Reference proteome</keyword>
<dbReference type="KEGG" id="shj:SHELI_v1c10000"/>
<organism evidence="2 3">
    <name type="scientific">Spiroplasma helicoides</name>
    <dbReference type="NCBI Taxonomy" id="216938"/>
    <lineage>
        <taxon>Bacteria</taxon>
        <taxon>Bacillati</taxon>
        <taxon>Mycoplasmatota</taxon>
        <taxon>Mollicutes</taxon>
        <taxon>Entomoplasmatales</taxon>
        <taxon>Spiroplasmataceae</taxon>
        <taxon>Spiroplasma</taxon>
    </lineage>
</organism>
<evidence type="ECO:0000313" key="2">
    <source>
        <dbReference type="EMBL" id="AOG60947.1"/>
    </source>
</evidence>
<dbReference type="STRING" id="216938.SHELI_v1c10000"/>
<name>A0A1B3SM08_9MOLU</name>
<dbReference type="CDD" id="cd01646">
    <property type="entry name" value="RT_Bac_retron_I"/>
    <property type="match status" value="1"/>
</dbReference>
<accession>A0A1B3SM08</accession>
<dbReference type="AlphaFoldDB" id="A0A1B3SM08"/>